<dbReference type="InterPro" id="IPR030677">
    <property type="entry name" value="Nnr"/>
</dbReference>
<dbReference type="Pfam" id="PF01256">
    <property type="entry name" value="Carb_kinase"/>
    <property type="match status" value="1"/>
</dbReference>
<dbReference type="PANTHER" id="PTHR12592">
    <property type="entry name" value="ATP-DEPENDENT (S)-NAD(P)H-HYDRATE DEHYDRATASE FAMILY MEMBER"/>
    <property type="match status" value="1"/>
</dbReference>
<dbReference type="EMBL" id="CP010777">
    <property type="protein sequence ID" value="AKQ47245.1"/>
    <property type="molecule type" value="Genomic_DNA"/>
</dbReference>
<dbReference type="InterPro" id="IPR000631">
    <property type="entry name" value="CARKD"/>
</dbReference>
<comment type="function">
    <text evidence="14 19">Bifunctional enzyme that catalyzes the epimerization of the S- and R-forms of NAD(P)HX and the dehydration of the S-form of NAD(P)HX at the expense of ADP, which is converted to AMP. This allows the repair of both epimers of NAD(P)HX, a damaged form of NAD(P)H that is a result of enzymatic or heat-dependent hydration.</text>
</comment>
<dbReference type="GO" id="GO:0046496">
    <property type="term" value="P:nicotinamide nucleotide metabolic process"/>
    <property type="evidence" value="ECO:0007669"/>
    <property type="project" value="UniProtKB-UniRule"/>
</dbReference>
<dbReference type="GO" id="GO:0110051">
    <property type="term" value="P:metabolite repair"/>
    <property type="evidence" value="ECO:0007669"/>
    <property type="project" value="TreeGrafter"/>
</dbReference>
<evidence type="ECO:0000256" key="9">
    <source>
        <dbReference type="ARBA" id="ARBA00022958"/>
    </source>
</evidence>
<dbReference type="PROSITE" id="PS51385">
    <property type="entry name" value="YJEF_N"/>
    <property type="match status" value="1"/>
</dbReference>
<evidence type="ECO:0000256" key="8">
    <source>
        <dbReference type="ARBA" id="ARBA00022857"/>
    </source>
</evidence>
<proteinExistence type="inferred from homology"/>
<evidence type="ECO:0000256" key="3">
    <source>
        <dbReference type="ARBA" id="ARBA00006001"/>
    </source>
</evidence>
<dbReference type="Gene3D" id="3.40.1190.20">
    <property type="match status" value="1"/>
</dbReference>
<comment type="similarity">
    <text evidence="17">Belongs to the NnrD/CARKD family.</text>
</comment>
<feature type="binding site" evidence="17">
    <location>
        <position position="441"/>
    </location>
    <ligand>
        <name>(6S)-NADPHX</name>
        <dbReference type="ChEBI" id="CHEBI:64076"/>
    </ligand>
</feature>
<sequence>MKILTAAQTRDADAYTIAQEPISSVNLMERAAGALVKWLEKHYSPDKPFYIFCGPGNNGGDGLAAARLLHQDGYDVEVFLVGTNQKTSPDFDQNLQRLPQEITVSHLETTVGVSDVSPLGVILDGLFGSGLSRPLEGIYAEAVAYINRQDATVVAIDIPSGLFADAPIQEGSPVVEADMTLSFEQPKLAFFLPASGAFVGEWHVLPIGLHSEFLEQVSSPYHVLTKEKAQSILKPRAKFSHKGSYGHALLVGGSYGKMGAVTLAAHAALRTGVGLLTVQVPQTGYGILQTAVPEAMALTDDLDRHLSRFPEDLDRFQCLGIGPGLGQHEDSRLALETLFRGQLPPPLVLDADALNLLAADRTIRQHLPPDSILTPHPKEFERLMGPATHDFHRLQLLQDFCSEHSCYVVLKGAHSCIGSPEGTLYFNTTGNPGMATGGTGDVLTGILTGLRAQGYSPLDTCLLGVYLHGLAGDLAAEQEGQASLIASDLYTYLGAAFKKLAEKE</sequence>
<reference evidence="22 23" key="1">
    <citation type="submission" date="2015-01" db="EMBL/GenBank/DDBJ databases">
        <title>Rufibacter sp./DG31D/ whole genome sequencing.</title>
        <authorList>
            <person name="Kim M.K."/>
            <person name="Srinivasan S."/>
            <person name="Lee J.-J."/>
        </authorList>
    </citation>
    <scope>NUCLEOTIDE SEQUENCE [LARGE SCALE GENOMIC DNA]</scope>
    <source>
        <strain evidence="22 23">DG31D</strain>
    </source>
</reference>
<comment type="subunit">
    <text evidence="17">Homotetramer.</text>
</comment>
<dbReference type="PATRIC" id="fig|1379910.4.peg.4122"/>
<evidence type="ECO:0000259" key="20">
    <source>
        <dbReference type="PROSITE" id="PS51383"/>
    </source>
</evidence>
<evidence type="ECO:0000256" key="10">
    <source>
        <dbReference type="ARBA" id="ARBA00023027"/>
    </source>
</evidence>
<comment type="catalytic activity">
    <reaction evidence="1 18 19">
        <text>(6R)-NADHX = (6S)-NADHX</text>
        <dbReference type="Rhea" id="RHEA:32215"/>
        <dbReference type="ChEBI" id="CHEBI:64074"/>
        <dbReference type="ChEBI" id="CHEBI:64075"/>
        <dbReference type="EC" id="5.1.99.6"/>
    </reaction>
</comment>
<dbReference type="EC" id="4.2.1.136" evidence="19"/>
<dbReference type="HAMAP" id="MF_01966">
    <property type="entry name" value="NADHX_epimerase"/>
    <property type="match status" value="1"/>
</dbReference>
<keyword evidence="22" id="KW-0808">Transferase</keyword>
<dbReference type="GO" id="GO:0005524">
    <property type="term" value="F:ATP binding"/>
    <property type="evidence" value="ECO:0007669"/>
    <property type="project" value="UniProtKB-UniRule"/>
</dbReference>
<gene>
    <name evidence="17" type="primary">nnrD</name>
    <name evidence="18" type="synonym">nnrE</name>
    <name evidence="22" type="ORF">TH63_18925</name>
</gene>
<feature type="binding site" evidence="18">
    <location>
        <position position="124"/>
    </location>
    <ligand>
        <name>K(+)</name>
        <dbReference type="ChEBI" id="CHEBI:29103"/>
    </ligand>
</feature>
<keyword evidence="11 18" id="KW-0413">Isomerase</keyword>
<evidence type="ECO:0000259" key="21">
    <source>
        <dbReference type="PROSITE" id="PS51385"/>
    </source>
</evidence>
<feature type="binding site" evidence="17">
    <location>
        <begin position="411"/>
        <end position="415"/>
    </location>
    <ligand>
        <name>AMP</name>
        <dbReference type="ChEBI" id="CHEBI:456215"/>
    </ligand>
</feature>
<keyword evidence="12 17" id="KW-0456">Lyase</keyword>
<feature type="binding site" evidence="18">
    <location>
        <begin position="128"/>
        <end position="134"/>
    </location>
    <ligand>
        <name>(6S)-NADPHX</name>
        <dbReference type="ChEBI" id="CHEBI:64076"/>
    </ligand>
</feature>
<dbReference type="SUPFAM" id="SSF53613">
    <property type="entry name" value="Ribokinase-like"/>
    <property type="match status" value="1"/>
</dbReference>
<protein>
    <recommendedName>
        <fullName evidence="19">Bifunctional NAD(P)H-hydrate repair enzyme</fullName>
    </recommendedName>
    <alternativeName>
        <fullName evidence="19">Nicotinamide nucleotide repair protein</fullName>
    </alternativeName>
    <domain>
        <recommendedName>
            <fullName evidence="19">ADP-dependent (S)-NAD(P)H-hydrate dehydratase</fullName>
            <ecNumber evidence="19">4.2.1.136</ecNumber>
        </recommendedName>
        <alternativeName>
            <fullName evidence="19">ADP-dependent NAD(P)HX dehydratase</fullName>
        </alternativeName>
    </domain>
    <domain>
        <recommendedName>
            <fullName evidence="19">NAD(P)H-hydrate epimerase</fullName>
            <ecNumber evidence="19">5.1.99.6</ecNumber>
        </recommendedName>
    </domain>
</protein>
<comment type="cofactor">
    <cofactor evidence="18 19">
        <name>K(+)</name>
        <dbReference type="ChEBI" id="CHEBI:29103"/>
    </cofactor>
    <text evidence="18 19">Binds 1 potassium ion per subunit.</text>
</comment>
<evidence type="ECO:0000256" key="11">
    <source>
        <dbReference type="ARBA" id="ARBA00023235"/>
    </source>
</evidence>
<evidence type="ECO:0000256" key="2">
    <source>
        <dbReference type="ARBA" id="ARBA00000909"/>
    </source>
</evidence>
<dbReference type="OrthoDB" id="9806925at2"/>
<dbReference type="RefSeq" id="WP_048922333.1">
    <property type="nucleotide sequence ID" value="NZ_CP010777.1"/>
</dbReference>
<evidence type="ECO:0000256" key="12">
    <source>
        <dbReference type="ARBA" id="ARBA00023239"/>
    </source>
</evidence>
<feature type="domain" description="YjeF N-terminal" evidence="21">
    <location>
        <begin position="9"/>
        <end position="215"/>
    </location>
</feature>
<comment type="similarity">
    <text evidence="3 19">In the N-terminal section; belongs to the NnrE/AIBP family.</text>
</comment>
<evidence type="ECO:0000256" key="1">
    <source>
        <dbReference type="ARBA" id="ARBA00000013"/>
    </source>
</evidence>
<keyword evidence="6 17" id="KW-0547">Nucleotide-binding</keyword>
<evidence type="ECO:0000313" key="22">
    <source>
        <dbReference type="EMBL" id="AKQ47245.1"/>
    </source>
</evidence>
<dbReference type="GO" id="GO:0016301">
    <property type="term" value="F:kinase activity"/>
    <property type="evidence" value="ECO:0007669"/>
    <property type="project" value="UniProtKB-KW"/>
</dbReference>
<dbReference type="InterPro" id="IPR017953">
    <property type="entry name" value="Carbohydrate_kinase_pred_CS"/>
</dbReference>
<evidence type="ECO:0000256" key="16">
    <source>
        <dbReference type="ARBA" id="ARBA00049209"/>
    </source>
</evidence>
<dbReference type="EC" id="5.1.99.6" evidence="19"/>
<dbReference type="KEGG" id="ruf:TH63_18925"/>
<feature type="binding site" evidence="18">
    <location>
        <position position="58"/>
    </location>
    <ligand>
        <name>K(+)</name>
        <dbReference type="ChEBI" id="CHEBI:29103"/>
    </ligand>
</feature>
<dbReference type="NCBIfam" id="TIGR00196">
    <property type="entry name" value="yjeF_cterm"/>
    <property type="match status" value="1"/>
</dbReference>
<comment type="function">
    <text evidence="18">Catalyzes the epimerization of the S- and R-forms of NAD(P)HX, a damaged form of NAD(P)H that is a result of enzymatic or heat-dependent hydration. This is a prerequisite for the S-specific NAD(P)H-hydrate dehydratase to allow the repair of both epimers of NAD(P)HX.</text>
</comment>
<comment type="catalytic activity">
    <reaction evidence="15 17 19">
        <text>(6S)-NADHX + ADP = AMP + phosphate + NADH + H(+)</text>
        <dbReference type="Rhea" id="RHEA:32223"/>
        <dbReference type="ChEBI" id="CHEBI:15378"/>
        <dbReference type="ChEBI" id="CHEBI:43474"/>
        <dbReference type="ChEBI" id="CHEBI:57945"/>
        <dbReference type="ChEBI" id="CHEBI:64074"/>
        <dbReference type="ChEBI" id="CHEBI:456215"/>
        <dbReference type="ChEBI" id="CHEBI:456216"/>
        <dbReference type="EC" id="4.2.1.136"/>
    </reaction>
</comment>
<dbReference type="PROSITE" id="PS51383">
    <property type="entry name" value="YJEF_C_3"/>
    <property type="match status" value="1"/>
</dbReference>
<feature type="binding site" evidence="18">
    <location>
        <position position="139"/>
    </location>
    <ligand>
        <name>(6S)-NADPHX</name>
        <dbReference type="ChEBI" id="CHEBI:64076"/>
    </ligand>
</feature>
<keyword evidence="10 17" id="KW-0520">NAD</keyword>
<keyword evidence="13" id="KW-0511">Multifunctional enzyme</keyword>
<evidence type="ECO:0000256" key="4">
    <source>
        <dbReference type="ARBA" id="ARBA00009524"/>
    </source>
</evidence>
<accession>A0A0H4VMW2</accession>
<name>A0A0H4VMW2_9BACT</name>
<evidence type="ECO:0000256" key="17">
    <source>
        <dbReference type="HAMAP-Rule" id="MF_01965"/>
    </source>
</evidence>
<dbReference type="GO" id="GO:0046872">
    <property type="term" value="F:metal ion binding"/>
    <property type="evidence" value="ECO:0007669"/>
    <property type="project" value="UniProtKB-UniRule"/>
</dbReference>
<dbReference type="Proteomes" id="UP000036458">
    <property type="component" value="Chromosome"/>
</dbReference>
<feature type="binding site" evidence="18">
    <location>
        <position position="160"/>
    </location>
    <ligand>
        <name>K(+)</name>
        <dbReference type="ChEBI" id="CHEBI:29103"/>
    </ligand>
</feature>
<evidence type="ECO:0000256" key="19">
    <source>
        <dbReference type="PIRNR" id="PIRNR017184"/>
    </source>
</evidence>
<evidence type="ECO:0000256" key="13">
    <source>
        <dbReference type="ARBA" id="ARBA00023268"/>
    </source>
</evidence>
<feature type="binding site" evidence="18">
    <location>
        <position position="157"/>
    </location>
    <ligand>
        <name>(6S)-NADPHX</name>
        <dbReference type="ChEBI" id="CHEBI:64076"/>
    </ligand>
</feature>
<feature type="binding site" evidence="17">
    <location>
        <position position="324"/>
    </location>
    <ligand>
        <name>(6S)-NADPHX</name>
        <dbReference type="ChEBI" id="CHEBI:64076"/>
    </ligand>
</feature>
<dbReference type="STRING" id="1379910.TH63_18925"/>
<dbReference type="InterPro" id="IPR004443">
    <property type="entry name" value="YjeF_N_dom"/>
</dbReference>
<comment type="catalytic activity">
    <reaction evidence="2 18 19">
        <text>(6R)-NADPHX = (6S)-NADPHX</text>
        <dbReference type="Rhea" id="RHEA:32227"/>
        <dbReference type="ChEBI" id="CHEBI:64076"/>
        <dbReference type="ChEBI" id="CHEBI:64077"/>
        <dbReference type="EC" id="5.1.99.6"/>
    </reaction>
</comment>
<evidence type="ECO:0000256" key="5">
    <source>
        <dbReference type="ARBA" id="ARBA00022723"/>
    </source>
</evidence>
<evidence type="ECO:0000256" key="14">
    <source>
        <dbReference type="ARBA" id="ARBA00025153"/>
    </source>
</evidence>
<feature type="binding site" evidence="17">
    <location>
        <position position="376"/>
    </location>
    <ligand>
        <name>(6S)-NADPHX</name>
        <dbReference type="ChEBI" id="CHEBI:64076"/>
    </ligand>
</feature>
<keyword evidence="8 17" id="KW-0521">NADP</keyword>
<dbReference type="Gene3D" id="3.40.50.10260">
    <property type="entry name" value="YjeF N-terminal domain"/>
    <property type="match status" value="1"/>
</dbReference>
<dbReference type="PIRSF" id="PIRSF017184">
    <property type="entry name" value="Nnr"/>
    <property type="match status" value="1"/>
</dbReference>
<evidence type="ECO:0000313" key="23">
    <source>
        <dbReference type="Proteomes" id="UP000036458"/>
    </source>
</evidence>
<comment type="similarity">
    <text evidence="18">Belongs to the NnrE/AIBP family.</text>
</comment>
<evidence type="ECO:0000256" key="7">
    <source>
        <dbReference type="ARBA" id="ARBA00022840"/>
    </source>
</evidence>
<comment type="catalytic activity">
    <reaction evidence="16 17 19">
        <text>(6S)-NADPHX + ADP = AMP + phosphate + NADPH + H(+)</text>
        <dbReference type="Rhea" id="RHEA:32235"/>
        <dbReference type="ChEBI" id="CHEBI:15378"/>
        <dbReference type="ChEBI" id="CHEBI:43474"/>
        <dbReference type="ChEBI" id="CHEBI:57783"/>
        <dbReference type="ChEBI" id="CHEBI:64076"/>
        <dbReference type="ChEBI" id="CHEBI:456215"/>
        <dbReference type="ChEBI" id="CHEBI:456216"/>
        <dbReference type="EC" id="4.2.1.136"/>
    </reaction>
</comment>
<dbReference type="Pfam" id="PF03853">
    <property type="entry name" value="YjeF_N"/>
    <property type="match status" value="1"/>
</dbReference>
<comment type="function">
    <text evidence="17">Catalyzes the dehydration of the S-form of NAD(P)HX at the expense of ADP, which is converted to AMP. Together with NAD(P)HX epimerase, which catalyzes the epimerization of the S- and R-forms, the enzyme allows the repair of both epimers of NAD(P)HX, a damaged form of NAD(P)H that is a result of enzymatic or heat-dependent hydration.</text>
</comment>
<dbReference type="PANTHER" id="PTHR12592:SF0">
    <property type="entry name" value="ATP-DEPENDENT (S)-NAD(P)H-HYDRATE DEHYDRATASE"/>
    <property type="match status" value="1"/>
</dbReference>
<dbReference type="NCBIfam" id="TIGR00197">
    <property type="entry name" value="yjeF_nterm"/>
    <property type="match status" value="1"/>
</dbReference>
<dbReference type="CDD" id="cd01171">
    <property type="entry name" value="YXKO-related"/>
    <property type="match status" value="1"/>
</dbReference>
<feature type="binding site" evidence="17">
    <location>
        <position position="260"/>
    </location>
    <ligand>
        <name>(6S)-NADPHX</name>
        <dbReference type="ChEBI" id="CHEBI:64076"/>
    </ligand>
</feature>
<evidence type="ECO:0000256" key="18">
    <source>
        <dbReference type="HAMAP-Rule" id="MF_01966"/>
    </source>
</evidence>
<keyword evidence="23" id="KW-1185">Reference proteome</keyword>
<dbReference type="HAMAP" id="MF_01965">
    <property type="entry name" value="NADHX_dehydratase"/>
    <property type="match status" value="1"/>
</dbReference>
<comment type="cofactor">
    <cofactor evidence="17">
        <name>Mg(2+)</name>
        <dbReference type="ChEBI" id="CHEBI:18420"/>
    </cofactor>
</comment>
<dbReference type="InterPro" id="IPR036652">
    <property type="entry name" value="YjeF_N_dom_sf"/>
</dbReference>
<feature type="domain" description="YjeF C-terminal" evidence="20">
    <location>
        <begin position="225"/>
        <end position="500"/>
    </location>
</feature>
<dbReference type="GO" id="GO:0052856">
    <property type="term" value="F:NAD(P)HX epimerase activity"/>
    <property type="evidence" value="ECO:0007669"/>
    <property type="project" value="UniProtKB-UniRule"/>
</dbReference>
<dbReference type="SUPFAM" id="SSF64153">
    <property type="entry name" value="YjeF N-terminal domain-like"/>
    <property type="match status" value="1"/>
</dbReference>
<feature type="binding site" evidence="18">
    <location>
        <begin position="57"/>
        <end position="61"/>
    </location>
    <ligand>
        <name>(6S)-NADPHX</name>
        <dbReference type="ChEBI" id="CHEBI:64076"/>
    </ligand>
</feature>
<keyword evidence="5 18" id="KW-0479">Metal-binding</keyword>
<keyword evidence="7 17" id="KW-0067">ATP-binding</keyword>
<feature type="binding site" evidence="17">
    <location>
        <position position="440"/>
    </location>
    <ligand>
        <name>AMP</name>
        <dbReference type="ChEBI" id="CHEBI:456215"/>
    </ligand>
</feature>
<evidence type="ECO:0000256" key="15">
    <source>
        <dbReference type="ARBA" id="ARBA00048238"/>
    </source>
</evidence>
<keyword evidence="9 18" id="KW-0630">Potassium</keyword>
<dbReference type="InterPro" id="IPR029056">
    <property type="entry name" value="Ribokinase-like"/>
</dbReference>
<dbReference type="PROSITE" id="PS01050">
    <property type="entry name" value="YJEF_C_2"/>
    <property type="match status" value="1"/>
</dbReference>
<comment type="similarity">
    <text evidence="4 19">In the C-terminal section; belongs to the NnrD/CARKD family.</text>
</comment>
<organism evidence="22 23">
    <name type="scientific">Rufibacter radiotolerans</name>
    <dbReference type="NCBI Taxonomy" id="1379910"/>
    <lineage>
        <taxon>Bacteria</taxon>
        <taxon>Pseudomonadati</taxon>
        <taxon>Bacteroidota</taxon>
        <taxon>Cytophagia</taxon>
        <taxon>Cytophagales</taxon>
        <taxon>Hymenobacteraceae</taxon>
        <taxon>Rufibacter</taxon>
    </lineage>
</organism>
<dbReference type="AlphaFoldDB" id="A0A0H4VMW2"/>
<dbReference type="GO" id="GO:0052855">
    <property type="term" value="F:ADP-dependent NAD(P)H-hydrate dehydratase activity"/>
    <property type="evidence" value="ECO:0007669"/>
    <property type="project" value="UniProtKB-UniRule"/>
</dbReference>
<evidence type="ECO:0000256" key="6">
    <source>
        <dbReference type="ARBA" id="ARBA00022741"/>
    </source>
</evidence>
<keyword evidence="22" id="KW-0418">Kinase</keyword>